<dbReference type="InterPro" id="IPR036390">
    <property type="entry name" value="WH_DNA-bd_sf"/>
</dbReference>
<keyword evidence="3" id="KW-0804">Transcription</keyword>
<dbReference type="GO" id="GO:0003700">
    <property type="term" value="F:DNA-binding transcription factor activity"/>
    <property type="evidence" value="ECO:0007669"/>
    <property type="project" value="InterPro"/>
</dbReference>
<evidence type="ECO:0000256" key="3">
    <source>
        <dbReference type="ARBA" id="ARBA00023163"/>
    </source>
</evidence>
<evidence type="ECO:0000313" key="5">
    <source>
        <dbReference type="EMBL" id="PRY68368.1"/>
    </source>
</evidence>
<dbReference type="SMART" id="SM00345">
    <property type="entry name" value="HTH_GNTR"/>
    <property type="match status" value="1"/>
</dbReference>
<reference evidence="5 6" key="1">
    <citation type="submission" date="2018-03" db="EMBL/GenBank/DDBJ databases">
        <title>Genomic Encyclopedia of Type Strains, Phase III (KMG-III): the genomes of soil and plant-associated and newly described type strains.</title>
        <authorList>
            <person name="Whitman W."/>
        </authorList>
    </citation>
    <scope>NUCLEOTIDE SEQUENCE [LARGE SCALE GENOMIC DNA]</scope>
    <source>
        <strain evidence="5 6">CGMCC 1.12484</strain>
    </source>
</reference>
<comment type="caution">
    <text evidence="5">The sequence shown here is derived from an EMBL/GenBank/DDBJ whole genome shotgun (WGS) entry which is preliminary data.</text>
</comment>
<dbReference type="Gene3D" id="1.20.120.530">
    <property type="entry name" value="GntR ligand-binding domain-like"/>
    <property type="match status" value="1"/>
</dbReference>
<dbReference type="Pfam" id="PF00392">
    <property type="entry name" value="GntR"/>
    <property type="match status" value="1"/>
</dbReference>
<keyword evidence="2 5" id="KW-0238">DNA-binding</keyword>
<keyword evidence="1" id="KW-0805">Transcription regulation</keyword>
<dbReference type="SUPFAM" id="SSF46785">
    <property type="entry name" value="Winged helix' DNA-binding domain"/>
    <property type="match status" value="1"/>
</dbReference>
<dbReference type="SMART" id="SM00895">
    <property type="entry name" value="FCD"/>
    <property type="match status" value="1"/>
</dbReference>
<dbReference type="GO" id="GO:0003677">
    <property type="term" value="F:DNA binding"/>
    <property type="evidence" value="ECO:0007669"/>
    <property type="project" value="UniProtKB-KW"/>
</dbReference>
<sequence>MTDTSVRSNFPETLTGGELAYAELRSRIMSGQYAPNTVLRAQALAEEFGLSRTPLREALQRLAETGLVHYEPNKGATVIGYTAEQMAETYFVRAALESRAAGLAAPRIVDADIALLTDRIERMEPLTTATEEADTVELGRLNSEFHAHIVDVSGSLQLKTLLRSVSQAPMMVRNFRTYGSTFRSRSNHHHRDIVTALQTGDALWAEVAMRSHILAARNAAMQVPATPPSGD</sequence>
<gene>
    <name evidence="5" type="ORF">B0I08_10470</name>
</gene>
<dbReference type="InterPro" id="IPR000524">
    <property type="entry name" value="Tscrpt_reg_HTH_GntR"/>
</dbReference>
<protein>
    <submittedName>
        <fullName evidence="5">DNA-binding GntR family transcriptional regulator</fullName>
    </submittedName>
</protein>
<dbReference type="InterPro" id="IPR011711">
    <property type="entry name" value="GntR_C"/>
</dbReference>
<proteinExistence type="predicted"/>
<dbReference type="OrthoDB" id="3864082at2"/>
<dbReference type="PROSITE" id="PS50949">
    <property type="entry name" value="HTH_GNTR"/>
    <property type="match status" value="1"/>
</dbReference>
<keyword evidence="6" id="KW-1185">Reference proteome</keyword>
<dbReference type="SUPFAM" id="SSF48008">
    <property type="entry name" value="GntR ligand-binding domain-like"/>
    <property type="match status" value="1"/>
</dbReference>
<dbReference type="Gene3D" id="1.10.10.10">
    <property type="entry name" value="Winged helix-like DNA-binding domain superfamily/Winged helix DNA-binding domain"/>
    <property type="match status" value="1"/>
</dbReference>
<dbReference type="Proteomes" id="UP000237983">
    <property type="component" value="Unassembled WGS sequence"/>
</dbReference>
<evidence type="ECO:0000256" key="2">
    <source>
        <dbReference type="ARBA" id="ARBA00023125"/>
    </source>
</evidence>
<accession>A0A2T0VDX2</accession>
<dbReference type="PRINTS" id="PR00035">
    <property type="entry name" value="HTHGNTR"/>
</dbReference>
<dbReference type="InterPro" id="IPR008920">
    <property type="entry name" value="TF_FadR/GntR_C"/>
</dbReference>
<dbReference type="CDD" id="cd07377">
    <property type="entry name" value="WHTH_GntR"/>
    <property type="match status" value="1"/>
</dbReference>
<dbReference type="EMBL" id="PVTL01000004">
    <property type="protein sequence ID" value="PRY68368.1"/>
    <property type="molecule type" value="Genomic_DNA"/>
</dbReference>
<dbReference type="InterPro" id="IPR036388">
    <property type="entry name" value="WH-like_DNA-bd_sf"/>
</dbReference>
<dbReference type="Pfam" id="PF07729">
    <property type="entry name" value="FCD"/>
    <property type="match status" value="1"/>
</dbReference>
<feature type="domain" description="HTH gntR-type" evidence="4">
    <location>
        <begin position="14"/>
        <end position="81"/>
    </location>
</feature>
<dbReference type="AlphaFoldDB" id="A0A2T0VDX2"/>
<name>A0A2T0VDX2_9MICO</name>
<evidence type="ECO:0000259" key="4">
    <source>
        <dbReference type="PROSITE" id="PS50949"/>
    </source>
</evidence>
<dbReference type="PANTHER" id="PTHR43537:SF24">
    <property type="entry name" value="GLUCONATE OPERON TRANSCRIPTIONAL REPRESSOR"/>
    <property type="match status" value="1"/>
</dbReference>
<organism evidence="5 6">
    <name type="scientific">Glaciihabitans tibetensis</name>
    <dbReference type="NCBI Taxonomy" id="1266600"/>
    <lineage>
        <taxon>Bacteria</taxon>
        <taxon>Bacillati</taxon>
        <taxon>Actinomycetota</taxon>
        <taxon>Actinomycetes</taxon>
        <taxon>Micrococcales</taxon>
        <taxon>Microbacteriaceae</taxon>
        <taxon>Glaciihabitans</taxon>
    </lineage>
</organism>
<dbReference type="RefSeq" id="WP_106211775.1">
    <property type="nucleotide sequence ID" value="NZ_PVTL01000004.1"/>
</dbReference>
<evidence type="ECO:0000256" key="1">
    <source>
        <dbReference type="ARBA" id="ARBA00023015"/>
    </source>
</evidence>
<evidence type="ECO:0000313" key="6">
    <source>
        <dbReference type="Proteomes" id="UP000237983"/>
    </source>
</evidence>
<dbReference type="PANTHER" id="PTHR43537">
    <property type="entry name" value="TRANSCRIPTIONAL REGULATOR, GNTR FAMILY"/>
    <property type="match status" value="1"/>
</dbReference>